<dbReference type="Proteomes" id="UP001140949">
    <property type="component" value="Unassembled WGS sequence"/>
</dbReference>
<name>A0AAX6EJG2_IRIPA</name>
<dbReference type="EMBL" id="JANAVB010036019">
    <property type="protein sequence ID" value="KAJ6804180.1"/>
    <property type="molecule type" value="Genomic_DNA"/>
</dbReference>
<accession>A0AAX6EJG2</accession>
<proteinExistence type="predicted"/>
<keyword evidence="1" id="KW-0472">Membrane</keyword>
<keyword evidence="1" id="KW-1133">Transmembrane helix</keyword>
<keyword evidence="2" id="KW-0418">Kinase</keyword>
<evidence type="ECO:0000313" key="3">
    <source>
        <dbReference type="Proteomes" id="UP001140949"/>
    </source>
</evidence>
<feature type="transmembrane region" description="Helical" evidence="1">
    <location>
        <begin position="20"/>
        <end position="40"/>
    </location>
</feature>
<protein>
    <submittedName>
        <fullName evidence="2">Receptor-like protein kinase</fullName>
    </submittedName>
</protein>
<keyword evidence="3" id="KW-1185">Reference proteome</keyword>
<comment type="caution">
    <text evidence="2">The sequence shown here is derived from an EMBL/GenBank/DDBJ whole genome shotgun (WGS) entry which is preliminary data.</text>
</comment>
<reference evidence="2" key="2">
    <citation type="submission" date="2023-04" db="EMBL/GenBank/DDBJ databases">
        <authorList>
            <person name="Bruccoleri R.E."/>
            <person name="Oakeley E.J."/>
            <person name="Faust A.-M."/>
            <person name="Dessus-Babus S."/>
            <person name="Altorfer M."/>
            <person name="Burckhardt D."/>
            <person name="Oertli M."/>
            <person name="Naumann U."/>
            <person name="Petersen F."/>
            <person name="Wong J."/>
        </authorList>
    </citation>
    <scope>NUCLEOTIDE SEQUENCE</scope>
    <source>
        <strain evidence="2">GSM-AAB239-AS_SAM_17_03QT</strain>
        <tissue evidence="2">Leaf</tissue>
    </source>
</reference>
<evidence type="ECO:0000256" key="1">
    <source>
        <dbReference type="SAM" id="Phobius"/>
    </source>
</evidence>
<organism evidence="2 3">
    <name type="scientific">Iris pallida</name>
    <name type="common">Sweet iris</name>
    <dbReference type="NCBI Taxonomy" id="29817"/>
    <lineage>
        <taxon>Eukaryota</taxon>
        <taxon>Viridiplantae</taxon>
        <taxon>Streptophyta</taxon>
        <taxon>Embryophyta</taxon>
        <taxon>Tracheophyta</taxon>
        <taxon>Spermatophyta</taxon>
        <taxon>Magnoliopsida</taxon>
        <taxon>Liliopsida</taxon>
        <taxon>Asparagales</taxon>
        <taxon>Iridaceae</taxon>
        <taxon>Iridoideae</taxon>
        <taxon>Irideae</taxon>
        <taxon>Iris</taxon>
    </lineage>
</organism>
<dbReference type="GO" id="GO:0016301">
    <property type="term" value="F:kinase activity"/>
    <property type="evidence" value="ECO:0007669"/>
    <property type="project" value="UniProtKB-KW"/>
</dbReference>
<dbReference type="AlphaFoldDB" id="A0AAX6EJG2"/>
<keyword evidence="2" id="KW-0808">Transferase</keyword>
<evidence type="ECO:0000313" key="2">
    <source>
        <dbReference type="EMBL" id="KAJ6804180.1"/>
    </source>
</evidence>
<sequence length="43" mass="4946">MALTWSIRVKIALDVARFRFLALTVAANLYICRTCSLYFFSSL</sequence>
<gene>
    <name evidence="2" type="ORF">M6B38_185700</name>
</gene>
<reference evidence="2" key="1">
    <citation type="journal article" date="2023" name="GigaByte">
        <title>Genome assembly of the bearded iris, Iris pallida Lam.</title>
        <authorList>
            <person name="Bruccoleri R.E."/>
            <person name="Oakeley E.J."/>
            <person name="Faust A.M.E."/>
            <person name="Altorfer M."/>
            <person name="Dessus-Babus S."/>
            <person name="Burckhardt D."/>
            <person name="Oertli M."/>
            <person name="Naumann U."/>
            <person name="Petersen F."/>
            <person name="Wong J."/>
        </authorList>
    </citation>
    <scope>NUCLEOTIDE SEQUENCE</scope>
    <source>
        <strain evidence="2">GSM-AAB239-AS_SAM_17_03QT</strain>
    </source>
</reference>
<keyword evidence="2" id="KW-0675">Receptor</keyword>
<keyword evidence="1" id="KW-0812">Transmembrane</keyword>